<dbReference type="RefSeq" id="WP_094837364.1">
    <property type="nucleotide sequence ID" value="NZ_NEVQ01000008.1"/>
</dbReference>
<keyword evidence="2" id="KW-1185">Reference proteome</keyword>
<gene>
    <name evidence="1" type="ORF">CAL20_05270</name>
</gene>
<name>A0A261UAV3_9BORD</name>
<comment type="caution">
    <text evidence="1">The sequence shown here is derived from an EMBL/GenBank/DDBJ whole genome shotgun (WGS) entry which is preliminary data.</text>
</comment>
<proteinExistence type="predicted"/>
<protein>
    <submittedName>
        <fullName evidence="1">Uncharacterized protein</fullName>
    </submittedName>
</protein>
<evidence type="ECO:0000313" key="2">
    <source>
        <dbReference type="Proteomes" id="UP000216885"/>
    </source>
</evidence>
<dbReference type="Proteomes" id="UP000216885">
    <property type="component" value="Unassembled WGS sequence"/>
</dbReference>
<dbReference type="AlphaFoldDB" id="A0A261UAV3"/>
<dbReference type="EMBL" id="NEVQ01000008">
    <property type="protein sequence ID" value="OZI59046.1"/>
    <property type="molecule type" value="Genomic_DNA"/>
</dbReference>
<sequence length="157" mass="17459">MIHNKRQFLISSVTLLLVIASVLIASHFFGEQGQPPLASTQGQLSCSSEQYSEYNKNMVLAGELTIGRQPPSGTLQQQQAMVDAFGTLSLPRDKTIISAGHLKTGKVYTKVCQNEKCTMNEMAEPEQACLTENWSGCQYLAMQFREKQYCFLTPSDQ</sequence>
<reference evidence="1 2" key="1">
    <citation type="submission" date="2017-05" db="EMBL/GenBank/DDBJ databases">
        <title>Complete and WGS of Bordetella genogroups.</title>
        <authorList>
            <person name="Spilker T."/>
            <person name="LiPuma J."/>
        </authorList>
    </citation>
    <scope>NUCLEOTIDE SEQUENCE [LARGE SCALE GENOMIC DNA]</scope>
    <source>
        <strain evidence="1 2">AU9919</strain>
    </source>
</reference>
<evidence type="ECO:0000313" key="1">
    <source>
        <dbReference type="EMBL" id="OZI59046.1"/>
    </source>
</evidence>
<accession>A0A261UAV3</accession>
<organism evidence="1 2">
    <name type="scientific">Bordetella genomosp. 4</name>
    <dbReference type="NCBI Taxonomy" id="463044"/>
    <lineage>
        <taxon>Bacteria</taxon>
        <taxon>Pseudomonadati</taxon>
        <taxon>Pseudomonadota</taxon>
        <taxon>Betaproteobacteria</taxon>
        <taxon>Burkholderiales</taxon>
        <taxon>Alcaligenaceae</taxon>
        <taxon>Bordetella</taxon>
    </lineage>
</organism>